<gene>
    <name evidence="1" type="ORF">AMECASPLE_014754</name>
</gene>
<protein>
    <submittedName>
        <fullName evidence="1">Uncharacterized protein</fullName>
    </submittedName>
</protein>
<sequence length="76" mass="8707">MHSIVFEPATRFIIRQIKQVSPDLQAHQWSGVNTAQQDCRVQMVYATFLGRGVTDKGRHIFPFSFKIPSRSVNMEA</sequence>
<accession>A0ABV0XET7</accession>
<evidence type="ECO:0000313" key="2">
    <source>
        <dbReference type="Proteomes" id="UP001469553"/>
    </source>
</evidence>
<dbReference type="Proteomes" id="UP001469553">
    <property type="component" value="Unassembled WGS sequence"/>
</dbReference>
<proteinExistence type="predicted"/>
<keyword evidence="2" id="KW-1185">Reference proteome</keyword>
<organism evidence="1 2">
    <name type="scientific">Ameca splendens</name>
    <dbReference type="NCBI Taxonomy" id="208324"/>
    <lineage>
        <taxon>Eukaryota</taxon>
        <taxon>Metazoa</taxon>
        <taxon>Chordata</taxon>
        <taxon>Craniata</taxon>
        <taxon>Vertebrata</taxon>
        <taxon>Euteleostomi</taxon>
        <taxon>Actinopterygii</taxon>
        <taxon>Neopterygii</taxon>
        <taxon>Teleostei</taxon>
        <taxon>Neoteleostei</taxon>
        <taxon>Acanthomorphata</taxon>
        <taxon>Ovalentaria</taxon>
        <taxon>Atherinomorphae</taxon>
        <taxon>Cyprinodontiformes</taxon>
        <taxon>Goodeidae</taxon>
        <taxon>Ameca</taxon>
    </lineage>
</organism>
<dbReference type="EMBL" id="JAHRIP010001011">
    <property type="protein sequence ID" value="MEQ2279971.1"/>
    <property type="molecule type" value="Genomic_DNA"/>
</dbReference>
<evidence type="ECO:0000313" key="1">
    <source>
        <dbReference type="EMBL" id="MEQ2279971.1"/>
    </source>
</evidence>
<reference evidence="1 2" key="1">
    <citation type="submission" date="2021-06" db="EMBL/GenBank/DDBJ databases">
        <authorList>
            <person name="Palmer J.M."/>
        </authorList>
    </citation>
    <scope>NUCLEOTIDE SEQUENCE [LARGE SCALE GENOMIC DNA]</scope>
    <source>
        <strain evidence="1 2">AS_MEX2019</strain>
        <tissue evidence="1">Muscle</tissue>
    </source>
</reference>
<name>A0ABV0XET7_9TELE</name>
<comment type="caution">
    <text evidence="1">The sequence shown here is derived from an EMBL/GenBank/DDBJ whole genome shotgun (WGS) entry which is preliminary data.</text>
</comment>